<dbReference type="KEGG" id="rce:RC1_2773"/>
<dbReference type="PANTHER" id="PTHR30290:SF10">
    <property type="entry name" value="PERIPLASMIC OLIGOPEPTIDE-BINDING PROTEIN-RELATED"/>
    <property type="match status" value="1"/>
</dbReference>
<sequence length="543" mass="59543">MARMLRRVLAAGLLLAAVTVSAQAAAAAAPAKDGGRSQSRGLNIGAGPQSESLDPHRSTTVTDARVLQELFLGLTTRDAAGTTVPGAAARWEVSPDGLTWVFHLRPDGRWSDGSPVTADDFVFAWRRALTPGSRALFADLLYPVRNAEAVAKGDLPPEAAGVRALDPLRLEVRLERPKPNFADYLYHRTTYPLHRASLERHGDGFVRPGALVGNGPYRLAEAVPQSLIRLERNPFFHDAANVAIGSVIFHVTEDQQAELLRYRAGELDVTYTFPGAQTDWLRATLPADLRIAPLGAILFLAPNLTVEPWKSHPGLRRALSLAIDREVLAERVVKTVRPAYGFVPDGVGGYRGVVPDWAGWSREQREREARRLYAAAGYGPGRPLTVELLFPSSDRNRQIAVAVAAMWDQVLGVRTSLVNQEQRVVLTRQRAMDYPGLVLRTWQWAFPERYLELLRSRETRNGNGYANPAFDRAMAAADAAVDPQDFLDRLRAAETIALDDDPVIPLTGGASGRLVSPALRGWVDNPVDTHLVRWLSWAPGSGR</sequence>
<proteinExistence type="inferred from homology"/>
<dbReference type="HOGENOM" id="CLU_017028_0_4_5"/>
<dbReference type="Pfam" id="PF00496">
    <property type="entry name" value="SBP_bac_5"/>
    <property type="match status" value="1"/>
</dbReference>
<evidence type="ECO:0000256" key="1">
    <source>
        <dbReference type="ARBA" id="ARBA00004418"/>
    </source>
</evidence>
<dbReference type="InterPro" id="IPR000914">
    <property type="entry name" value="SBP_5_dom"/>
</dbReference>
<organism evidence="8 9">
    <name type="scientific">Rhodospirillum centenum (strain ATCC 51521 / SW)</name>
    <dbReference type="NCBI Taxonomy" id="414684"/>
    <lineage>
        <taxon>Bacteria</taxon>
        <taxon>Pseudomonadati</taxon>
        <taxon>Pseudomonadota</taxon>
        <taxon>Alphaproteobacteria</taxon>
        <taxon>Rhodospirillales</taxon>
        <taxon>Rhodospirillaceae</taxon>
        <taxon>Rhodospirillum</taxon>
    </lineage>
</organism>
<dbReference type="CDD" id="cd08504">
    <property type="entry name" value="PBP2_OppA"/>
    <property type="match status" value="1"/>
</dbReference>
<gene>
    <name evidence="8" type="ordered locus">RC1_2773</name>
</gene>
<feature type="region of interest" description="Disordered" evidence="5">
    <location>
        <begin position="28"/>
        <end position="59"/>
    </location>
</feature>
<comment type="similarity">
    <text evidence="2">Belongs to the bacterial solute-binding protein 5 family.</text>
</comment>
<dbReference type="InterPro" id="IPR030678">
    <property type="entry name" value="Peptide/Ni-bd"/>
</dbReference>
<dbReference type="RefSeq" id="WP_012567926.1">
    <property type="nucleotide sequence ID" value="NC_011420.2"/>
</dbReference>
<evidence type="ECO:0000256" key="4">
    <source>
        <dbReference type="ARBA" id="ARBA00022729"/>
    </source>
</evidence>
<keyword evidence="3" id="KW-0813">Transport</keyword>
<dbReference type="PIRSF" id="PIRSF002741">
    <property type="entry name" value="MppA"/>
    <property type="match status" value="1"/>
</dbReference>
<dbReference type="GO" id="GO:0030288">
    <property type="term" value="C:outer membrane-bounded periplasmic space"/>
    <property type="evidence" value="ECO:0007669"/>
    <property type="project" value="UniProtKB-ARBA"/>
</dbReference>
<feature type="signal peptide" evidence="6">
    <location>
        <begin position="1"/>
        <end position="24"/>
    </location>
</feature>
<dbReference type="EMBL" id="CP000613">
    <property type="protein sequence ID" value="ACJ00146.1"/>
    <property type="molecule type" value="Genomic_DNA"/>
</dbReference>
<dbReference type="eggNOG" id="COG4166">
    <property type="taxonomic scope" value="Bacteria"/>
</dbReference>
<dbReference type="SUPFAM" id="SSF53850">
    <property type="entry name" value="Periplasmic binding protein-like II"/>
    <property type="match status" value="1"/>
</dbReference>
<dbReference type="OrthoDB" id="7318145at2"/>
<dbReference type="AlphaFoldDB" id="B6IV22"/>
<name>B6IV22_RHOCS</name>
<dbReference type="STRING" id="414684.RC1_2773"/>
<dbReference type="Gene3D" id="3.90.76.10">
    <property type="entry name" value="Dipeptide-binding Protein, Domain 1"/>
    <property type="match status" value="1"/>
</dbReference>
<dbReference type="InterPro" id="IPR039424">
    <property type="entry name" value="SBP_5"/>
</dbReference>
<evidence type="ECO:0000313" key="8">
    <source>
        <dbReference type="EMBL" id="ACJ00146.1"/>
    </source>
</evidence>
<dbReference type="Proteomes" id="UP000001591">
    <property type="component" value="Chromosome"/>
</dbReference>
<feature type="chain" id="PRO_5002846805" evidence="6">
    <location>
        <begin position="25"/>
        <end position="543"/>
    </location>
</feature>
<dbReference type="GO" id="GO:0043190">
    <property type="term" value="C:ATP-binding cassette (ABC) transporter complex"/>
    <property type="evidence" value="ECO:0007669"/>
    <property type="project" value="InterPro"/>
</dbReference>
<comment type="subcellular location">
    <subcellularLocation>
        <location evidence="1">Periplasm</location>
    </subcellularLocation>
</comment>
<dbReference type="FunFam" id="3.90.76.10:FF:000001">
    <property type="entry name" value="Oligopeptide ABC transporter substrate-binding protein"/>
    <property type="match status" value="1"/>
</dbReference>
<dbReference type="Gene3D" id="3.40.190.10">
    <property type="entry name" value="Periplasmic binding protein-like II"/>
    <property type="match status" value="1"/>
</dbReference>
<feature type="domain" description="Solute-binding protein family 5" evidence="7">
    <location>
        <begin position="83"/>
        <end position="447"/>
    </location>
</feature>
<dbReference type="GO" id="GO:1904680">
    <property type="term" value="F:peptide transmembrane transporter activity"/>
    <property type="evidence" value="ECO:0007669"/>
    <property type="project" value="TreeGrafter"/>
</dbReference>
<evidence type="ECO:0000256" key="3">
    <source>
        <dbReference type="ARBA" id="ARBA00022448"/>
    </source>
</evidence>
<evidence type="ECO:0000256" key="5">
    <source>
        <dbReference type="SAM" id="MobiDB-lite"/>
    </source>
</evidence>
<dbReference type="Gene3D" id="3.10.105.10">
    <property type="entry name" value="Dipeptide-binding Protein, Domain 3"/>
    <property type="match status" value="1"/>
</dbReference>
<dbReference type="PANTHER" id="PTHR30290">
    <property type="entry name" value="PERIPLASMIC BINDING COMPONENT OF ABC TRANSPORTER"/>
    <property type="match status" value="1"/>
</dbReference>
<reference evidence="8 9" key="1">
    <citation type="journal article" date="2010" name="BMC Genomics">
        <title>Metabolic flexibility revealed in the genome of the cyst-forming alpha-1 proteobacterium Rhodospirillum centenum.</title>
        <authorList>
            <person name="Lu Y.K."/>
            <person name="Marden J."/>
            <person name="Han M."/>
            <person name="Swingley W.D."/>
            <person name="Mastrian S.D."/>
            <person name="Chowdhury S.R."/>
            <person name="Hao J."/>
            <person name="Helmy T."/>
            <person name="Kim S."/>
            <person name="Kurdoglu A.A."/>
            <person name="Matthies H.J."/>
            <person name="Rollo D."/>
            <person name="Stothard P."/>
            <person name="Blankenship R.E."/>
            <person name="Bauer C.E."/>
            <person name="Touchman J.W."/>
        </authorList>
    </citation>
    <scope>NUCLEOTIDE SEQUENCE [LARGE SCALE GENOMIC DNA]</scope>
    <source>
        <strain evidence="9">ATCC 51521 / SW</strain>
    </source>
</reference>
<dbReference type="GO" id="GO:0015833">
    <property type="term" value="P:peptide transport"/>
    <property type="evidence" value="ECO:0007669"/>
    <property type="project" value="TreeGrafter"/>
</dbReference>
<evidence type="ECO:0000259" key="7">
    <source>
        <dbReference type="Pfam" id="PF00496"/>
    </source>
</evidence>
<evidence type="ECO:0000256" key="2">
    <source>
        <dbReference type="ARBA" id="ARBA00005695"/>
    </source>
</evidence>
<protein>
    <submittedName>
        <fullName evidence="8">Bacterial extracellular solute-binding protein, family 5, putative</fullName>
    </submittedName>
</protein>
<keyword evidence="4 6" id="KW-0732">Signal</keyword>
<keyword evidence="9" id="KW-1185">Reference proteome</keyword>
<evidence type="ECO:0000313" key="9">
    <source>
        <dbReference type="Proteomes" id="UP000001591"/>
    </source>
</evidence>
<accession>B6IV22</accession>
<evidence type="ECO:0000256" key="6">
    <source>
        <dbReference type="SAM" id="SignalP"/>
    </source>
</evidence>